<comment type="caution">
    <text evidence="3">The sequence shown here is derived from an EMBL/GenBank/DDBJ whole genome shotgun (WGS) entry which is preliminary data.</text>
</comment>
<dbReference type="Proteomes" id="UP000248330">
    <property type="component" value="Unassembled WGS sequence"/>
</dbReference>
<accession>A0A318E3I5</accession>
<feature type="transmembrane region" description="Helical" evidence="1">
    <location>
        <begin position="69"/>
        <end position="91"/>
    </location>
</feature>
<sequence>MSGRGASPVLVATALLAAGLLVPTMACAAAGASVDAPVLRRAVLAVVCLLGGFSLCLRGWDRFAQRRRWHGVGLVAGGGLLGIAALSLLGLSEHPQTWNWWI</sequence>
<evidence type="ECO:0000256" key="2">
    <source>
        <dbReference type="SAM" id="SignalP"/>
    </source>
</evidence>
<reference evidence="3 4" key="1">
    <citation type="submission" date="2018-04" db="EMBL/GenBank/DDBJ databases">
        <title>Genomic Encyclopedia of Type Strains, Phase IV (KMG-IV): sequencing the most valuable type-strain genomes for metagenomic binning, comparative biology and taxonomic classification.</title>
        <authorList>
            <person name="Goeker M."/>
        </authorList>
    </citation>
    <scope>NUCLEOTIDE SEQUENCE [LARGE SCALE GENOMIC DNA]</scope>
    <source>
        <strain evidence="3 4">DSM 104150</strain>
    </source>
</reference>
<evidence type="ECO:0000313" key="3">
    <source>
        <dbReference type="EMBL" id="PXV64670.1"/>
    </source>
</evidence>
<dbReference type="RefSeq" id="WP_170124100.1">
    <property type="nucleotide sequence ID" value="NZ_CAKZQT010000005.1"/>
</dbReference>
<dbReference type="EMBL" id="QICN01000012">
    <property type="protein sequence ID" value="PXV64670.1"/>
    <property type="molecule type" value="Genomic_DNA"/>
</dbReference>
<keyword evidence="1" id="KW-0812">Transmembrane</keyword>
<dbReference type="AlphaFoldDB" id="A0A318E3I5"/>
<protein>
    <submittedName>
        <fullName evidence="3">Uncharacterized protein</fullName>
    </submittedName>
</protein>
<proteinExistence type="predicted"/>
<keyword evidence="1" id="KW-0472">Membrane</keyword>
<evidence type="ECO:0000256" key="1">
    <source>
        <dbReference type="SAM" id="Phobius"/>
    </source>
</evidence>
<keyword evidence="4" id="KW-1185">Reference proteome</keyword>
<keyword evidence="1" id="KW-1133">Transmembrane helix</keyword>
<feature type="chain" id="PRO_5016410911" evidence="2">
    <location>
        <begin position="29"/>
        <end position="102"/>
    </location>
</feature>
<organism evidence="3 4">
    <name type="scientific">Sinimarinibacterium flocculans</name>
    <dbReference type="NCBI Taxonomy" id="985250"/>
    <lineage>
        <taxon>Bacteria</taxon>
        <taxon>Pseudomonadati</taxon>
        <taxon>Pseudomonadota</taxon>
        <taxon>Gammaproteobacteria</taxon>
        <taxon>Nevskiales</taxon>
        <taxon>Nevskiaceae</taxon>
        <taxon>Sinimarinibacterium</taxon>
    </lineage>
</organism>
<feature type="transmembrane region" description="Helical" evidence="1">
    <location>
        <begin position="38"/>
        <end position="57"/>
    </location>
</feature>
<feature type="signal peptide" evidence="2">
    <location>
        <begin position="1"/>
        <end position="28"/>
    </location>
</feature>
<gene>
    <name evidence="3" type="ORF">C8D93_112120</name>
</gene>
<evidence type="ECO:0000313" key="4">
    <source>
        <dbReference type="Proteomes" id="UP000248330"/>
    </source>
</evidence>
<keyword evidence="2" id="KW-0732">Signal</keyword>
<name>A0A318E3I5_9GAMM</name>